<evidence type="ECO:0000256" key="1">
    <source>
        <dbReference type="SAM" id="MobiDB-lite"/>
    </source>
</evidence>
<feature type="compositionally biased region" description="Low complexity" evidence="1">
    <location>
        <begin position="1"/>
        <end position="16"/>
    </location>
</feature>
<evidence type="ECO:0000313" key="3">
    <source>
        <dbReference type="Proteomes" id="UP000185622"/>
    </source>
</evidence>
<keyword evidence="3" id="KW-1185">Reference proteome</keyword>
<protein>
    <recommendedName>
        <fullName evidence="4">DUF2252 domain-containing protein</fullName>
    </recommendedName>
</protein>
<dbReference type="InterPro" id="IPR018721">
    <property type="entry name" value="DUF2252"/>
</dbReference>
<dbReference type="RefSeq" id="WP_075773864.1">
    <property type="nucleotide sequence ID" value="NZ_CP019437.1"/>
</dbReference>
<organism evidence="2 3">
    <name type="scientific">Thioclava nitratireducens</name>
    <dbReference type="NCBI Taxonomy" id="1915078"/>
    <lineage>
        <taxon>Bacteria</taxon>
        <taxon>Pseudomonadati</taxon>
        <taxon>Pseudomonadota</taxon>
        <taxon>Alphaproteobacteria</taxon>
        <taxon>Rhodobacterales</taxon>
        <taxon>Paracoccaceae</taxon>
        <taxon>Thioclava</taxon>
    </lineage>
</organism>
<gene>
    <name evidence="2" type="ORF">BMG03_17800</name>
</gene>
<evidence type="ECO:0008006" key="4">
    <source>
        <dbReference type="Google" id="ProtNLM"/>
    </source>
</evidence>
<dbReference type="SUPFAM" id="SSF56112">
    <property type="entry name" value="Protein kinase-like (PK-like)"/>
    <property type="match status" value="1"/>
</dbReference>
<dbReference type="PANTHER" id="PTHR39441">
    <property type="entry name" value="DUF2252 DOMAIN-CONTAINING PROTEIN"/>
    <property type="match status" value="1"/>
</dbReference>
<dbReference type="EMBL" id="CP019437">
    <property type="protein sequence ID" value="AQS49435.1"/>
    <property type="molecule type" value="Genomic_DNA"/>
</dbReference>
<dbReference type="PANTHER" id="PTHR39441:SF1">
    <property type="entry name" value="DUF2252 DOMAIN-CONTAINING PROTEIN"/>
    <property type="match status" value="1"/>
</dbReference>
<accession>A0ABM6IKK1</accession>
<dbReference type="Proteomes" id="UP000185622">
    <property type="component" value="Chromosome"/>
</dbReference>
<dbReference type="InterPro" id="IPR011009">
    <property type="entry name" value="Kinase-like_dom_sf"/>
</dbReference>
<name>A0ABM6IKK1_9RHOB</name>
<reference evidence="2 3" key="1">
    <citation type="submission" date="2017-01" db="EMBL/GenBank/DDBJ databases">
        <title>The complete genome sequence of a sulfur-oxidizing marine bacterium Thioclava sp. 25B10_4T.</title>
        <authorList>
            <person name="Liu Y."/>
            <person name="Lai Q."/>
            <person name="Shao Z."/>
        </authorList>
    </citation>
    <scope>NUCLEOTIDE SEQUENCE [LARGE SCALE GENOMIC DNA]</scope>
    <source>
        <strain evidence="2 3">25B10_4</strain>
    </source>
</reference>
<feature type="region of interest" description="Disordered" evidence="1">
    <location>
        <begin position="1"/>
        <end position="28"/>
    </location>
</feature>
<sequence length="482" mass="55008">MAEGNNKPKSSNSKASSQKRSRKATGVAPVQQLQSRVEAYRELAEAYVKYPCVMRPGDLTGLARRLHVRSTIIEDHAVRIDEKAEGASEKFEELADSLFSFFRGTSLLFHRDMLGEDERMPTVLALGDVHPENFGIMPNADNVPIFGVNDFDDVLYGPFTWDLKRGITGFLIAAKEEGDQKKKHREKIVRKFVEGYRDGMEFYARHDKEASQQMRPDNSPKVIRRMFKKARNSRKEWLWDRYLNETGRGFRANDELTPISSRISEFQGYINDVAKQNGIDPGGRAGQLKVKDVCIRHGQGTASLGLPRYYCLIEGPSKNASDDLIIEFKRARQSALEGLVPENDFVAGEKGDRIAHGQRVHLAHGDVFYGSVEIDDMSFMSRERAPFRDDIDLDDLSKDSWRDYAHACGQALAQAHARSDDAGELDYRIEPRIIEAMQPFDLFVDDLLCFGREAVKRLKRDHKFFKMDLKRGAFDMTQKHYR</sequence>
<evidence type="ECO:0000313" key="2">
    <source>
        <dbReference type="EMBL" id="AQS49435.1"/>
    </source>
</evidence>
<dbReference type="Pfam" id="PF10009">
    <property type="entry name" value="DUF2252"/>
    <property type="match status" value="1"/>
</dbReference>
<proteinExistence type="predicted"/>